<comment type="subunit">
    <text evidence="1">The complex is composed of two ATP-binding proteins (MlaF), two transmembrane proteins (MlaE), two cytoplasmic solute-binding proteins (MlaB) and six periplasmic solute-binding proteins (MlaD).</text>
</comment>
<evidence type="ECO:0000256" key="2">
    <source>
        <dbReference type="ARBA" id="ARBA00022448"/>
    </source>
</evidence>
<reference evidence="9 10" key="1">
    <citation type="submission" date="2018-01" db="EMBL/GenBank/DDBJ databases">
        <title>Whole genome sequencing of Histamine producing bacteria.</title>
        <authorList>
            <person name="Butler K."/>
        </authorList>
    </citation>
    <scope>NUCLEOTIDE SEQUENCE [LARGE SCALE GENOMIC DNA]</scope>
    <source>
        <strain evidence="9 10">DSM 100436</strain>
    </source>
</reference>
<feature type="domain" description="ABC transporter" evidence="8">
    <location>
        <begin position="8"/>
        <end position="244"/>
    </location>
</feature>
<proteinExistence type="inferred from homology"/>
<name>A0A2T3NQF1_9GAMM</name>
<evidence type="ECO:0000256" key="6">
    <source>
        <dbReference type="ARBA" id="ARBA00060882"/>
    </source>
</evidence>
<accession>A0A2T3NQF1</accession>
<dbReference type="GO" id="GO:0016887">
    <property type="term" value="F:ATP hydrolysis activity"/>
    <property type="evidence" value="ECO:0007669"/>
    <property type="project" value="InterPro"/>
</dbReference>
<keyword evidence="4 9" id="KW-0067">ATP-binding</keyword>
<dbReference type="GO" id="GO:0006869">
    <property type="term" value="P:lipid transport"/>
    <property type="evidence" value="ECO:0007669"/>
    <property type="project" value="UniProtKB-ARBA"/>
</dbReference>
<dbReference type="CDD" id="cd03261">
    <property type="entry name" value="ABC_Org_Solvent_Resistant"/>
    <property type="match status" value="1"/>
</dbReference>
<evidence type="ECO:0000256" key="4">
    <source>
        <dbReference type="ARBA" id="ARBA00022840"/>
    </source>
</evidence>
<comment type="function">
    <text evidence="5">Part of the ABC transporter complex MlaFEDB, which is involved in a phospholipid transport pathway that maintains lipid asymmetry in the outer membrane by retrograde trafficking of phospholipids from the outer membrane to the inner membrane. Responsible for energy coupling to the transport system.</text>
</comment>
<dbReference type="AlphaFoldDB" id="A0A2T3NQF1"/>
<evidence type="ECO:0000256" key="1">
    <source>
        <dbReference type="ARBA" id="ARBA00011380"/>
    </source>
</evidence>
<evidence type="ECO:0000256" key="7">
    <source>
        <dbReference type="ARBA" id="ARBA00070083"/>
    </source>
</evidence>
<dbReference type="InterPro" id="IPR027417">
    <property type="entry name" value="P-loop_NTPase"/>
</dbReference>
<dbReference type="NCBIfam" id="NF008809">
    <property type="entry name" value="PRK11831.1"/>
    <property type="match status" value="1"/>
</dbReference>
<dbReference type="Pfam" id="PF00005">
    <property type="entry name" value="ABC_tran"/>
    <property type="match status" value="1"/>
</dbReference>
<dbReference type="GO" id="GO:0005524">
    <property type="term" value="F:ATP binding"/>
    <property type="evidence" value="ECO:0007669"/>
    <property type="project" value="UniProtKB-KW"/>
</dbReference>
<dbReference type="InterPro" id="IPR017871">
    <property type="entry name" value="ABC_transporter-like_CS"/>
</dbReference>
<keyword evidence="10" id="KW-1185">Reference proteome</keyword>
<dbReference type="Proteomes" id="UP000241771">
    <property type="component" value="Unassembled WGS sequence"/>
</dbReference>
<comment type="similarity">
    <text evidence="6">Belongs to the ABC transporter superfamily. MlaF family.</text>
</comment>
<gene>
    <name evidence="9" type="ORF">C9I98_15415</name>
</gene>
<keyword evidence="3" id="KW-0547">Nucleotide-binding</keyword>
<dbReference type="SMART" id="SM00382">
    <property type="entry name" value="AAA"/>
    <property type="match status" value="1"/>
</dbReference>
<dbReference type="PROSITE" id="PS00211">
    <property type="entry name" value="ABC_TRANSPORTER_1"/>
    <property type="match status" value="1"/>
</dbReference>
<dbReference type="RefSeq" id="WP_107272181.1">
    <property type="nucleotide sequence ID" value="NZ_PYMA01000010.1"/>
</dbReference>
<comment type="caution">
    <text evidence="9">The sequence shown here is derived from an EMBL/GenBank/DDBJ whole genome shotgun (WGS) entry which is preliminary data.</text>
</comment>
<evidence type="ECO:0000259" key="8">
    <source>
        <dbReference type="PROSITE" id="PS50893"/>
    </source>
</evidence>
<evidence type="ECO:0000313" key="10">
    <source>
        <dbReference type="Proteomes" id="UP000241771"/>
    </source>
</evidence>
<dbReference type="FunFam" id="3.40.50.300:FF:000192">
    <property type="entry name" value="Phospholipid ABC transporter ATP-binding protein MlaF"/>
    <property type="match status" value="1"/>
</dbReference>
<evidence type="ECO:0000256" key="5">
    <source>
        <dbReference type="ARBA" id="ARBA00055112"/>
    </source>
</evidence>
<evidence type="ECO:0000313" key="9">
    <source>
        <dbReference type="EMBL" id="PSW18471.1"/>
    </source>
</evidence>
<keyword evidence="2" id="KW-0813">Transport</keyword>
<dbReference type="PANTHER" id="PTHR43023:SF6">
    <property type="entry name" value="INTERMEMBRANE PHOSPHOLIPID TRANSPORT SYSTEM ATP-BINDING PROTEIN MLAF"/>
    <property type="match status" value="1"/>
</dbReference>
<dbReference type="SUPFAM" id="SSF52540">
    <property type="entry name" value="P-loop containing nucleoside triphosphate hydrolases"/>
    <property type="match status" value="1"/>
</dbReference>
<dbReference type="PROSITE" id="PS50893">
    <property type="entry name" value="ABC_TRANSPORTER_2"/>
    <property type="match status" value="1"/>
</dbReference>
<evidence type="ECO:0000256" key="3">
    <source>
        <dbReference type="ARBA" id="ARBA00022741"/>
    </source>
</evidence>
<dbReference type="InterPro" id="IPR003593">
    <property type="entry name" value="AAA+_ATPase"/>
</dbReference>
<organism evidence="9 10">
    <name type="scientific">Photobacterium sanctipauli</name>
    <dbReference type="NCBI Taxonomy" id="1342794"/>
    <lineage>
        <taxon>Bacteria</taxon>
        <taxon>Pseudomonadati</taxon>
        <taxon>Pseudomonadota</taxon>
        <taxon>Gammaproteobacteria</taxon>
        <taxon>Vibrionales</taxon>
        <taxon>Vibrionaceae</taxon>
        <taxon>Photobacterium</taxon>
    </lineage>
</organism>
<protein>
    <recommendedName>
        <fullName evidence="7">Intermembrane phospholipid transport system ATP-binding protein MlaF</fullName>
    </recommendedName>
</protein>
<dbReference type="PANTHER" id="PTHR43023">
    <property type="entry name" value="PROTEIN TRIGALACTOSYLDIACYLGLYCEROL 3, CHLOROPLASTIC"/>
    <property type="match status" value="1"/>
</dbReference>
<dbReference type="Gene3D" id="3.40.50.300">
    <property type="entry name" value="P-loop containing nucleotide triphosphate hydrolases"/>
    <property type="match status" value="1"/>
</dbReference>
<sequence length="284" mass="30927">MKHTDALVSIRHVTFSRGERKIFDDVSLDVPKGKVTAIMGPSGIGKTTLLRLIGGQIPPDKGEVWFDGDNIPTLSRSELYRARKKMSMLFQSGALFTDMNVFDNVAFPLREHTNLPEDLLRTLVLLKLESVGLRGAAALMPNELSGGMARRAALARAIALDPDLIMYDEPFVGQDPITMGVLVKLIRDMNQALGITSVIVSHDVPEVMSIADHVYLLSGGKIIGQGSPDELRQNPDPQIRQFLDGDADGPVPFKFPAQPIEQDLFGLGKESGAVPVSQSKEVES</sequence>
<dbReference type="EMBL" id="PYMA01000010">
    <property type="protein sequence ID" value="PSW18471.1"/>
    <property type="molecule type" value="Genomic_DNA"/>
</dbReference>
<dbReference type="InterPro" id="IPR003439">
    <property type="entry name" value="ABC_transporter-like_ATP-bd"/>
</dbReference>